<organism evidence="3 4">
    <name type="scientific">Entamoeba invadens IP1</name>
    <dbReference type="NCBI Taxonomy" id="370355"/>
    <lineage>
        <taxon>Eukaryota</taxon>
        <taxon>Amoebozoa</taxon>
        <taxon>Evosea</taxon>
        <taxon>Archamoebae</taxon>
        <taxon>Mastigamoebida</taxon>
        <taxon>Entamoebidae</taxon>
        <taxon>Entamoeba</taxon>
    </lineage>
</organism>
<dbReference type="Pfam" id="PF00085">
    <property type="entry name" value="Thioredoxin"/>
    <property type="match status" value="1"/>
</dbReference>
<dbReference type="Proteomes" id="UP000014680">
    <property type="component" value="Unassembled WGS sequence"/>
</dbReference>
<dbReference type="InterPro" id="IPR036249">
    <property type="entry name" value="Thioredoxin-like_sf"/>
</dbReference>
<protein>
    <recommendedName>
        <fullName evidence="2">Thioredoxin domain-containing protein</fullName>
    </recommendedName>
</protein>
<dbReference type="GeneID" id="14888465"/>
<dbReference type="OrthoDB" id="427280at2759"/>
<dbReference type="AlphaFoldDB" id="A0A0A1U584"/>
<evidence type="ECO:0000313" key="3">
    <source>
        <dbReference type="EMBL" id="ELP89449.1"/>
    </source>
</evidence>
<proteinExistence type="predicted"/>
<evidence type="ECO:0000259" key="2">
    <source>
        <dbReference type="Pfam" id="PF00085"/>
    </source>
</evidence>
<dbReference type="KEGG" id="eiv:EIN_390740"/>
<reference evidence="3 4" key="1">
    <citation type="submission" date="2012-10" db="EMBL/GenBank/DDBJ databases">
        <authorList>
            <person name="Zafar N."/>
            <person name="Inman J."/>
            <person name="Hall N."/>
            <person name="Lorenzi H."/>
            <person name="Caler E."/>
        </authorList>
    </citation>
    <scope>NUCLEOTIDE SEQUENCE [LARGE SCALE GENOMIC DNA]</scope>
    <source>
        <strain evidence="3 4">IP1</strain>
    </source>
</reference>
<dbReference type="Gene3D" id="3.40.30.10">
    <property type="entry name" value="Glutaredoxin"/>
    <property type="match status" value="1"/>
</dbReference>
<dbReference type="SUPFAM" id="SSF52833">
    <property type="entry name" value="Thioredoxin-like"/>
    <property type="match status" value="2"/>
</dbReference>
<dbReference type="RefSeq" id="XP_004256220.1">
    <property type="nucleotide sequence ID" value="XM_004256172.1"/>
</dbReference>
<feature type="chain" id="PRO_5001980577" description="Thioredoxin domain-containing protein" evidence="1">
    <location>
        <begin position="19"/>
        <end position="471"/>
    </location>
</feature>
<dbReference type="VEuPathDB" id="AmoebaDB:EIN_390740"/>
<feature type="domain" description="Thioredoxin" evidence="2">
    <location>
        <begin position="19"/>
        <end position="116"/>
    </location>
</feature>
<sequence>MQLVLLVVTLFLCTNGRLQVLNLTNFKEAIDSNELLLIKFVVKECPLCKDYTYEFNQLSMFAQIPFGEISCDEPNDKLCEKEGLSVMPTTILYKKGKQFRKMYGMYEYGQLKDWLRDMLSPVYLFVSTQSEIQRLLNTSFAVAIVSYQSNDQAKQYETMMTEIAEETKRYKQQFVWITNSSVNCPQMSVHVLDDNGDLKVSEFELVYNKSVILFKSILAFVPPFSKAKVVQNSLEQVDVPVLFYYYISAMTGATFMKKIARKYQLILPFVTQQVFEPPKGHNGKDQKVWVSILHDIDVYPMRQNVTEKHVEEFVEDFLQGKIRHARRGRKSTSAFMSKVPPLITLDNFDVYTSQTSAIIVCPFSDRKCIEYIDKVVVPLCTKFNQSNVTNFQFGVVDIEQDEVVNADVLQSYPTLLVYSDDNSPYVYAIKSYSEKEILSVIHEKVTSLDLDVFLQIPKHTNKKTDNIKIDL</sequence>
<feature type="signal peptide" evidence="1">
    <location>
        <begin position="1"/>
        <end position="18"/>
    </location>
</feature>
<dbReference type="PANTHER" id="PTHR22699:SF1">
    <property type="entry name" value="THIOREDOXIN DOMAIN-CONTAINING PROTEIN 16"/>
    <property type="match status" value="1"/>
</dbReference>
<keyword evidence="4" id="KW-1185">Reference proteome</keyword>
<dbReference type="InterPro" id="IPR040090">
    <property type="entry name" value="TXNDC16"/>
</dbReference>
<name>A0A0A1U584_ENTIV</name>
<dbReference type="PANTHER" id="PTHR22699">
    <property type="entry name" value="THIOREDOXIN DOMAIN-CONTAINING PROTEIN 16"/>
    <property type="match status" value="1"/>
</dbReference>
<accession>A0A0A1U584</accession>
<gene>
    <name evidence="3" type="ORF">EIN_390740</name>
</gene>
<evidence type="ECO:0000256" key="1">
    <source>
        <dbReference type="SAM" id="SignalP"/>
    </source>
</evidence>
<keyword evidence="1" id="KW-0732">Signal</keyword>
<dbReference type="CDD" id="cd02947">
    <property type="entry name" value="TRX_family"/>
    <property type="match status" value="1"/>
</dbReference>
<dbReference type="InterPro" id="IPR013766">
    <property type="entry name" value="Thioredoxin_domain"/>
</dbReference>
<evidence type="ECO:0000313" key="4">
    <source>
        <dbReference type="Proteomes" id="UP000014680"/>
    </source>
</evidence>
<dbReference type="EMBL" id="KB206629">
    <property type="protein sequence ID" value="ELP89449.1"/>
    <property type="molecule type" value="Genomic_DNA"/>
</dbReference>